<dbReference type="NCBIfam" id="TIGR00453">
    <property type="entry name" value="ispD"/>
    <property type="match status" value="1"/>
</dbReference>
<gene>
    <name evidence="7 8" type="primary">ispD</name>
    <name evidence="8" type="ORF">V3330_12240</name>
</gene>
<dbReference type="Pfam" id="PF01128">
    <property type="entry name" value="IspD"/>
    <property type="match status" value="1"/>
</dbReference>
<evidence type="ECO:0000256" key="4">
    <source>
        <dbReference type="ARBA" id="ARBA00022679"/>
    </source>
</evidence>
<dbReference type="HAMAP" id="MF_00108">
    <property type="entry name" value="IspD"/>
    <property type="match status" value="1"/>
</dbReference>
<evidence type="ECO:0000313" key="9">
    <source>
        <dbReference type="Proteomes" id="UP001359886"/>
    </source>
</evidence>
<evidence type="ECO:0000256" key="5">
    <source>
        <dbReference type="ARBA" id="ARBA00022695"/>
    </source>
</evidence>
<dbReference type="AlphaFoldDB" id="A0AAW9RF54"/>
<evidence type="ECO:0000256" key="2">
    <source>
        <dbReference type="ARBA" id="ARBA00004787"/>
    </source>
</evidence>
<evidence type="ECO:0000313" key="8">
    <source>
        <dbReference type="EMBL" id="MEJ8568396.1"/>
    </source>
</evidence>
<dbReference type="Proteomes" id="UP001359886">
    <property type="component" value="Unassembled WGS sequence"/>
</dbReference>
<feature type="site" description="Positions MEP for the nucleophilic attack" evidence="7">
    <location>
        <position position="157"/>
    </location>
</feature>
<comment type="caution">
    <text evidence="8">The sequence shown here is derived from an EMBL/GenBank/DDBJ whole genome shotgun (WGS) entry which is preliminary data.</text>
</comment>
<name>A0AAW9RF54_9GAMM</name>
<dbReference type="InterPro" id="IPR029044">
    <property type="entry name" value="Nucleotide-diphossugar_trans"/>
</dbReference>
<comment type="function">
    <text evidence="7">Catalyzes the formation of 4-diphosphocytidyl-2-C-methyl-D-erythritol from CTP and 2-C-methyl-D-erythritol 4-phosphate (MEP).</text>
</comment>
<accession>A0AAW9RF54</accession>
<dbReference type="RefSeq" id="WP_354695721.1">
    <property type="nucleotide sequence ID" value="NZ_JAZHOG010000008.1"/>
</dbReference>
<keyword evidence="6 7" id="KW-0414">Isoprene biosynthesis</keyword>
<reference evidence="8 9" key="1">
    <citation type="submission" date="2024-02" db="EMBL/GenBank/DDBJ databases">
        <title>A novel Wenzhouxiangellaceae bacterium, isolated from coastal sediments.</title>
        <authorList>
            <person name="Du Z.-J."/>
            <person name="Ye Y.-Q."/>
            <person name="Zhang X.-Y."/>
        </authorList>
    </citation>
    <scope>NUCLEOTIDE SEQUENCE [LARGE SCALE GENOMIC DNA]</scope>
    <source>
        <strain evidence="8 9">CH-27</strain>
    </source>
</reference>
<dbReference type="EMBL" id="JAZHOG010000008">
    <property type="protein sequence ID" value="MEJ8568396.1"/>
    <property type="molecule type" value="Genomic_DNA"/>
</dbReference>
<feature type="site" description="Transition state stabilizer" evidence="7">
    <location>
        <position position="17"/>
    </location>
</feature>
<dbReference type="PANTHER" id="PTHR32125">
    <property type="entry name" value="2-C-METHYL-D-ERYTHRITOL 4-PHOSPHATE CYTIDYLYLTRANSFERASE, CHLOROPLASTIC"/>
    <property type="match status" value="1"/>
</dbReference>
<keyword evidence="4 7" id="KW-0808">Transferase</keyword>
<dbReference type="PANTHER" id="PTHR32125:SF4">
    <property type="entry name" value="2-C-METHYL-D-ERYTHRITOL 4-PHOSPHATE CYTIDYLYLTRANSFERASE, CHLOROPLASTIC"/>
    <property type="match status" value="1"/>
</dbReference>
<dbReference type="InterPro" id="IPR001228">
    <property type="entry name" value="IspD"/>
</dbReference>
<comment type="catalytic activity">
    <reaction evidence="1 7">
        <text>2-C-methyl-D-erythritol 4-phosphate + CTP + H(+) = 4-CDP-2-C-methyl-D-erythritol + diphosphate</text>
        <dbReference type="Rhea" id="RHEA:13429"/>
        <dbReference type="ChEBI" id="CHEBI:15378"/>
        <dbReference type="ChEBI" id="CHEBI:33019"/>
        <dbReference type="ChEBI" id="CHEBI:37563"/>
        <dbReference type="ChEBI" id="CHEBI:57823"/>
        <dbReference type="ChEBI" id="CHEBI:58262"/>
        <dbReference type="EC" id="2.7.7.60"/>
    </reaction>
</comment>
<dbReference type="CDD" id="cd02516">
    <property type="entry name" value="CDP-ME_synthetase"/>
    <property type="match status" value="1"/>
</dbReference>
<dbReference type="FunFam" id="3.90.550.10:FF:000003">
    <property type="entry name" value="2-C-methyl-D-erythritol 4-phosphate cytidylyltransferase"/>
    <property type="match status" value="1"/>
</dbReference>
<protein>
    <recommendedName>
        <fullName evidence="7">2-C-methyl-D-erythritol 4-phosphate cytidylyltransferase</fullName>
        <ecNumber evidence="7">2.7.7.60</ecNumber>
    </recommendedName>
    <alternativeName>
        <fullName evidence="7">4-diphosphocytidyl-2C-methyl-D-erythritol synthase</fullName>
    </alternativeName>
    <alternativeName>
        <fullName evidence="7">MEP cytidylyltransferase</fullName>
        <shortName evidence="7">MCT</shortName>
    </alternativeName>
</protein>
<evidence type="ECO:0000256" key="1">
    <source>
        <dbReference type="ARBA" id="ARBA00001282"/>
    </source>
</evidence>
<evidence type="ECO:0000256" key="3">
    <source>
        <dbReference type="ARBA" id="ARBA00009789"/>
    </source>
</evidence>
<evidence type="ECO:0000256" key="7">
    <source>
        <dbReference type="HAMAP-Rule" id="MF_00108"/>
    </source>
</evidence>
<sequence length="241" mass="25932">MQPAIHALIPAAGQSVRFGGTTYKQYAHLLGKPVIAHSIDTVQRHRAISAVTVALAPDDGIYGELIRPEYPEVRTVAGGDCRARTVMNGLEDIRAADPGCRWVLVHDAARPCLSPELLDSLILEGLQADDGAILAMPVSDTLKRAGDEGRIERTEDREGLWAAQTPQLFPLDALMDNLSAALRFGAPPTDEAEAMERAGCRPLLVRGSSTNIKITHPDDLPLAEALMRSRLKAQRPAGHAA</sequence>
<keyword evidence="9" id="KW-1185">Reference proteome</keyword>
<dbReference type="InterPro" id="IPR050088">
    <property type="entry name" value="IspD/TarI_cytidylyltransf_bact"/>
</dbReference>
<dbReference type="Gene3D" id="3.90.550.10">
    <property type="entry name" value="Spore Coat Polysaccharide Biosynthesis Protein SpsA, Chain A"/>
    <property type="match status" value="1"/>
</dbReference>
<comment type="similarity">
    <text evidence="3 7">Belongs to the IspD/TarI cytidylyltransferase family. IspD subfamily.</text>
</comment>
<organism evidence="8 9">
    <name type="scientific">Elongatibacter sediminis</name>
    <dbReference type="NCBI Taxonomy" id="3119006"/>
    <lineage>
        <taxon>Bacteria</taxon>
        <taxon>Pseudomonadati</taxon>
        <taxon>Pseudomonadota</taxon>
        <taxon>Gammaproteobacteria</taxon>
        <taxon>Chromatiales</taxon>
        <taxon>Wenzhouxiangellaceae</taxon>
        <taxon>Elongatibacter</taxon>
    </lineage>
</organism>
<proteinExistence type="inferred from homology"/>
<feature type="site" description="Positions MEP for the nucleophilic attack" evidence="7">
    <location>
        <position position="213"/>
    </location>
</feature>
<dbReference type="GO" id="GO:0019288">
    <property type="term" value="P:isopentenyl diphosphate biosynthetic process, methylerythritol 4-phosphate pathway"/>
    <property type="evidence" value="ECO:0007669"/>
    <property type="project" value="UniProtKB-UniRule"/>
</dbReference>
<evidence type="ECO:0000256" key="6">
    <source>
        <dbReference type="ARBA" id="ARBA00023229"/>
    </source>
</evidence>
<dbReference type="SUPFAM" id="SSF53448">
    <property type="entry name" value="Nucleotide-diphospho-sugar transferases"/>
    <property type="match status" value="1"/>
</dbReference>
<keyword evidence="5 7" id="KW-0548">Nucleotidyltransferase</keyword>
<dbReference type="InterPro" id="IPR018294">
    <property type="entry name" value="ISPD_synthase_CS"/>
</dbReference>
<dbReference type="EC" id="2.7.7.60" evidence="7"/>
<dbReference type="PROSITE" id="PS01295">
    <property type="entry name" value="ISPD"/>
    <property type="match status" value="1"/>
</dbReference>
<comment type="pathway">
    <text evidence="2 7">Isoprenoid biosynthesis; isopentenyl diphosphate biosynthesis via DXP pathway; isopentenyl diphosphate from 1-deoxy-D-xylulose 5-phosphate: step 2/6.</text>
</comment>
<dbReference type="InterPro" id="IPR034683">
    <property type="entry name" value="IspD/TarI"/>
</dbReference>
<feature type="site" description="Transition state stabilizer" evidence="7">
    <location>
        <position position="24"/>
    </location>
</feature>
<dbReference type="GO" id="GO:0050518">
    <property type="term" value="F:2-C-methyl-D-erythritol 4-phosphate cytidylyltransferase activity"/>
    <property type="evidence" value="ECO:0007669"/>
    <property type="project" value="UniProtKB-UniRule"/>
</dbReference>